<organism evidence="3 4">
    <name type="scientific">Oryza sativa subsp. indica</name>
    <name type="common">Rice</name>
    <dbReference type="NCBI Taxonomy" id="39946"/>
    <lineage>
        <taxon>Eukaryota</taxon>
        <taxon>Viridiplantae</taxon>
        <taxon>Streptophyta</taxon>
        <taxon>Embryophyta</taxon>
        <taxon>Tracheophyta</taxon>
        <taxon>Spermatophyta</taxon>
        <taxon>Magnoliopsida</taxon>
        <taxon>Liliopsida</taxon>
        <taxon>Poales</taxon>
        <taxon>Poaceae</taxon>
        <taxon>BOP clade</taxon>
        <taxon>Oryzoideae</taxon>
        <taxon>Oryzeae</taxon>
        <taxon>Oryzinae</taxon>
        <taxon>Oryza</taxon>
        <taxon>Oryza sativa</taxon>
    </lineage>
</organism>
<sequence>MATRRDGGRRREGLTAEENSGGDWLSTLPDEILHNVLSFLPAHEAVRTCLLSRRWRNLWRSAPVLRIRHRWVGVERFNKFVNNLLLLRDPVPLDELEFQTYTYWPTKMPRPCIYEVKYAELWIRHALMCKARVLRVLVQSEHLAPLELSMPLISKHLTTLQLRSVKLDNHALDFSNCPVLEDLQMNCCTISTPYNIFSQSLKHLCITKCNRTETNFIDDLSSLPTVEDLELESCKISTDKMVSQSLKHLCVTRCNFEMSTRISVPGLISLRLDDNYGSIPLLESMPLLVTASVKFGTFSWGCWKCIYHPGTCVRCDGDPDGDGGVKCKFFRGLSNAANLELVAEAGMVEHCIVRSLCILKQDLTWCPTFSKLKTLLLDGWVVGHNFHALGCFLQQTPILEKLTLQLCKGHEDVVEIEESSSSMGQLVRFENLERVEVRCLRNDEWVQKVFKILNTCGVSPDKITIQRYIYIINMKQALSFSNRSVAEVSSSSEVESQVLWLQ</sequence>
<feature type="domain" description="F-box" evidence="2">
    <location>
        <begin position="22"/>
        <end position="74"/>
    </location>
</feature>
<dbReference type="EMBL" id="CM000134">
    <property type="protein sequence ID" value="EAZ08970.1"/>
    <property type="molecule type" value="Genomic_DNA"/>
</dbReference>
<protein>
    <recommendedName>
        <fullName evidence="2">F-box domain-containing protein</fullName>
    </recommendedName>
</protein>
<dbReference type="HOGENOM" id="CLU_003068_1_0_1"/>
<proteinExistence type="predicted"/>
<dbReference type="InterPro" id="IPR036047">
    <property type="entry name" value="F-box-like_dom_sf"/>
</dbReference>
<dbReference type="InterPro" id="IPR053197">
    <property type="entry name" value="F-box_SCFL_complex_component"/>
</dbReference>
<dbReference type="InterPro" id="IPR032675">
    <property type="entry name" value="LRR_dom_sf"/>
</dbReference>
<name>A2Z0V9_ORYSI</name>
<evidence type="ECO:0000259" key="2">
    <source>
        <dbReference type="PROSITE" id="PS50181"/>
    </source>
</evidence>
<dbReference type="PANTHER" id="PTHR34223">
    <property type="entry name" value="OS11G0201299 PROTEIN"/>
    <property type="match status" value="1"/>
</dbReference>
<dbReference type="STRING" id="39946.A2Z0V9"/>
<dbReference type="CDD" id="cd22160">
    <property type="entry name" value="F-box_AtFBL13-like"/>
    <property type="match status" value="1"/>
</dbReference>
<feature type="compositionally biased region" description="Basic and acidic residues" evidence="1">
    <location>
        <begin position="1"/>
        <end position="14"/>
    </location>
</feature>
<evidence type="ECO:0000313" key="3">
    <source>
        <dbReference type="EMBL" id="EAZ08970.1"/>
    </source>
</evidence>
<accession>A2Z0V9</accession>
<dbReference type="AlphaFoldDB" id="A2Z0V9"/>
<dbReference type="InterPro" id="IPR001810">
    <property type="entry name" value="F-box_dom"/>
</dbReference>
<dbReference type="PROSITE" id="PS50181">
    <property type="entry name" value="FBOX"/>
    <property type="match status" value="1"/>
</dbReference>
<dbReference type="SUPFAM" id="SSF81383">
    <property type="entry name" value="F-box domain"/>
    <property type="match status" value="1"/>
</dbReference>
<dbReference type="Pfam" id="PF00646">
    <property type="entry name" value="F-box"/>
    <property type="match status" value="1"/>
</dbReference>
<dbReference type="SUPFAM" id="SSF52047">
    <property type="entry name" value="RNI-like"/>
    <property type="match status" value="1"/>
</dbReference>
<dbReference type="Proteomes" id="UP000007015">
    <property type="component" value="Chromosome 9"/>
</dbReference>
<keyword evidence="4" id="KW-1185">Reference proteome</keyword>
<dbReference type="SMART" id="SM00256">
    <property type="entry name" value="FBOX"/>
    <property type="match status" value="1"/>
</dbReference>
<evidence type="ECO:0000313" key="4">
    <source>
        <dbReference type="Proteomes" id="UP000007015"/>
    </source>
</evidence>
<gene>
    <name evidence="3" type="ORF">OsI_31236</name>
</gene>
<reference evidence="3 4" key="1">
    <citation type="journal article" date="2005" name="PLoS Biol.">
        <title>The genomes of Oryza sativa: a history of duplications.</title>
        <authorList>
            <person name="Yu J."/>
            <person name="Wang J."/>
            <person name="Lin W."/>
            <person name="Li S."/>
            <person name="Li H."/>
            <person name="Zhou J."/>
            <person name="Ni P."/>
            <person name="Dong W."/>
            <person name="Hu S."/>
            <person name="Zeng C."/>
            <person name="Zhang J."/>
            <person name="Zhang Y."/>
            <person name="Li R."/>
            <person name="Xu Z."/>
            <person name="Li S."/>
            <person name="Li X."/>
            <person name="Zheng H."/>
            <person name="Cong L."/>
            <person name="Lin L."/>
            <person name="Yin J."/>
            <person name="Geng J."/>
            <person name="Li G."/>
            <person name="Shi J."/>
            <person name="Liu J."/>
            <person name="Lv H."/>
            <person name="Li J."/>
            <person name="Wang J."/>
            <person name="Deng Y."/>
            <person name="Ran L."/>
            <person name="Shi X."/>
            <person name="Wang X."/>
            <person name="Wu Q."/>
            <person name="Li C."/>
            <person name="Ren X."/>
            <person name="Wang J."/>
            <person name="Wang X."/>
            <person name="Li D."/>
            <person name="Liu D."/>
            <person name="Zhang X."/>
            <person name="Ji Z."/>
            <person name="Zhao W."/>
            <person name="Sun Y."/>
            <person name="Zhang Z."/>
            <person name="Bao J."/>
            <person name="Han Y."/>
            <person name="Dong L."/>
            <person name="Ji J."/>
            <person name="Chen P."/>
            <person name="Wu S."/>
            <person name="Liu J."/>
            <person name="Xiao Y."/>
            <person name="Bu D."/>
            <person name="Tan J."/>
            <person name="Yang L."/>
            <person name="Ye C."/>
            <person name="Zhang J."/>
            <person name="Xu J."/>
            <person name="Zhou Y."/>
            <person name="Yu Y."/>
            <person name="Zhang B."/>
            <person name="Zhuang S."/>
            <person name="Wei H."/>
            <person name="Liu B."/>
            <person name="Lei M."/>
            <person name="Yu H."/>
            <person name="Li Y."/>
            <person name="Xu H."/>
            <person name="Wei S."/>
            <person name="He X."/>
            <person name="Fang L."/>
            <person name="Zhang Z."/>
            <person name="Zhang Y."/>
            <person name="Huang X."/>
            <person name="Su Z."/>
            <person name="Tong W."/>
            <person name="Li J."/>
            <person name="Tong Z."/>
            <person name="Li S."/>
            <person name="Ye J."/>
            <person name="Wang L."/>
            <person name="Fang L."/>
            <person name="Lei T."/>
            <person name="Chen C."/>
            <person name="Chen H."/>
            <person name="Xu Z."/>
            <person name="Li H."/>
            <person name="Huang H."/>
            <person name="Zhang F."/>
            <person name="Xu H."/>
            <person name="Li N."/>
            <person name="Zhao C."/>
            <person name="Li S."/>
            <person name="Dong L."/>
            <person name="Huang Y."/>
            <person name="Li L."/>
            <person name="Xi Y."/>
            <person name="Qi Q."/>
            <person name="Li W."/>
            <person name="Zhang B."/>
            <person name="Hu W."/>
            <person name="Zhang Y."/>
            <person name="Tian X."/>
            <person name="Jiao Y."/>
            <person name="Liang X."/>
            <person name="Jin J."/>
            <person name="Gao L."/>
            <person name="Zheng W."/>
            <person name="Hao B."/>
            <person name="Liu S."/>
            <person name="Wang W."/>
            <person name="Yuan L."/>
            <person name="Cao M."/>
            <person name="McDermott J."/>
            <person name="Samudrala R."/>
            <person name="Wang J."/>
            <person name="Wong G.K."/>
            <person name="Yang H."/>
        </authorList>
    </citation>
    <scope>NUCLEOTIDE SEQUENCE [LARGE SCALE GENOMIC DNA]</scope>
    <source>
        <strain evidence="4">cv. 93-11</strain>
    </source>
</reference>
<dbReference type="Gene3D" id="3.80.10.10">
    <property type="entry name" value="Ribonuclease Inhibitor"/>
    <property type="match status" value="1"/>
</dbReference>
<dbReference type="PANTHER" id="PTHR34223:SF111">
    <property type="entry name" value="F-BOX DOMAIN CONTAINING PROTEIN, EXPRESSED"/>
    <property type="match status" value="1"/>
</dbReference>
<feature type="region of interest" description="Disordered" evidence="1">
    <location>
        <begin position="1"/>
        <end position="22"/>
    </location>
</feature>
<dbReference type="OMA" id="MNCCTIS"/>
<dbReference type="InterPro" id="IPR053781">
    <property type="entry name" value="F-box_AtFBL13-like"/>
</dbReference>
<dbReference type="Gramene" id="BGIOSGA029824-TA">
    <property type="protein sequence ID" value="BGIOSGA029824-PA"/>
    <property type="gene ID" value="BGIOSGA029824"/>
</dbReference>
<evidence type="ECO:0000256" key="1">
    <source>
        <dbReference type="SAM" id="MobiDB-lite"/>
    </source>
</evidence>
<dbReference type="Gene3D" id="1.20.1280.50">
    <property type="match status" value="1"/>
</dbReference>